<feature type="transmembrane region" description="Helical" evidence="2">
    <location>
        <begin position="143"/>
        <end position="161"/>
    </location>
</feature>
<feature type="region of interest" description="Disordered" evidence="1">
    <location>
        <begin position="263"/>
        <end position="446"/>
    </location>
</feature>
<feature type="compositionally biased region" description="Low complexity" evidence="1">
    <location>
        <begin position="391"/>
        <end position="408"/>
    </location>
</feature>
<feature type="compositionally biased region" description="Low complexity" evidence="1">
    <location>
        <begin position="354"/>
        <end position="371"/>
    </location>
</feature>
<dbReference type="AlphaFoldDB" id="A0A3N2PKJ5"/>
<dbReference type="RefSeq" id="XP_028462652.1">
    <property type="nucleotide sequence ID" value="XM_028610839.1"/>
</dbReference>
<dbReference type="OrthoDB" id="4204700at2759"/>
<name>A0A3N2PKJ5_SODAK</name>
<keyword evidence="4" id="KW-1185">Reference proteome</keyword>
<proteinExistence type="predicted"/>
<sequence length="446" mass="48456">MTTDDSNSTSWGEDLKTDGTPSYKWPQTRLPGWAYLLGATDDVVRRSTVRQVAAHAQKMGRPPTQAEVDAIGEIVTKLIAARSLKPICNISLAAFLAYRTRKVMGFPFWKPKFVLTSPNVFPTLQNPVFTGTRAKRAWHIARFSAYYVVAHFFVVTGLSMYTQAMLMQKFAGDPRLKETFEELKGLQEIDSVIRMRQRRVRQLLARGTKEQLAAELQGLKSGLEAVERDVDNPSSPLHTYSPEKREVVLRKLRQAYHELISKVEERTGGAHDRFTSGNADAHDEAGKLGGSSGPLSSSRGDWATGTTRAGSTTSSQQPGGQGWASGSKGTEAWGDDTGSSLGLDSFGSVDGDDASPVAPSARGASASGGSAWERIRHQARSGVQAKGNPPTSSTDSSSSRGIQTSSSSWDGSPAEQDEEAAKSKAQKEFDEGLERERRPGRDNDSW</sequence>
<dbReference type="STRING" id="1314773.A0A3N2PKJ5"/>
<keyword evidence="2" id="KW-0812">Transmembrane</keyword>
<keyword evidence="2" id="KW-0472">Membrane</keyword>
<reference evidence="3 4" key="1">
    <citation type="journal article" date="2018" name="Mol. Ecol.">
        <title>The obligate alkalophilic soda-lake fungus Sodiomyces alkalinus has shifted to a protein diet.</title>
        <authorList>
            <person name="Grum-Grzhimaylo A.A."/>
            <person name="Falkoski D.L."/>
            <person name="van den Heuvel J."/>
            <person name="Valero-Jimenez C.A."/>
            <person name="Min B."/>
            <person name="Choi I.G."/>
            <person name="Lipzen A."/>
            <person name="Daum C.G."/>
            <person name="Aanen D.K."/>
            <person name="Tsang A."/>
            <person name="Henrissat B."/>
            <person name="Bilanenko E.N."/>
            <person name="de Vries R.P."/>
            <person name="van Kan J.A.L."/>
            <person name="Grigoriev I.V."/>
            <person name="Debets A.J.M."/>
        </authorList>
    </citation>
    <scope>NUCLEOTIDE SEQUENCE [LARGE SCALE GENOMIC DNA]</scope>
    <source>
        <strain evidence="3 4">F11</strain>
    </source>
</reference>
<dbReference type="EMBL" id="ML119062">
    <property type="protein sequence ID" value="ROT34846.1"/>
    <property type="molecule type" value="Genomic_DNA"/>
</dbReference>
<keyword evidence="2" id="KW-1133">Transmembrane helix</keyword>
<feature type="compositionally biased region" description="Low complexity" evidence="1">
    <location>
        <begin position="293"/>
        <end position="315"/>
    </location>
</feature>
<dbReference type="GeneID" id="39579317"/>
<dbReference type="Proteomes" id="UP000272025">
    <property type="component" value="Unassembled WGS sequence"/>
</dbReference>
<feature type="compositionally biased region" description="Basic and acidic residues" evidence="1">
    <location>
        <begin position="419"/>
        <end position="446"/>
    </location>
</feature>
<evidence type="ECO:0000313" key="3">
    <source>
        <dbReference type="EMBL" id="ROT34846.1"/>
    </source>
</evidence>
<evidence type="ECO:0000313" key="4">
    <source>
        <dbReference type="Proteomes" id="UP000272025"/>
    </source>
</evidence>
<gene>
    <name evidence="3" type="ORF">SODALDRAFT_329046</name>
</gene>
<feature type="compositionally biased region" description="Basic and acidic residues" evidence="1">
    <location>
        <begin position="263"/>
        <end position="286"/>
    </location>
</feature>
<evidence type="ECO:0000256" key="1">
    <source>
        <dbReference type="SAM" id="MobiDB-lite"/>
    </source>
</evidence>
<accession>A0A3N2PKJ5</accession>
<organism evidence="3 4">
    <name type="scientific">Sodiomyces alkalinus (strain CBS 110278 / VKM F-3762 / F11)</name>
    <name type="common">Alkaliphilic filamentous fungus</name>
    <dbReference type="NCBI Taxonomy" id="1314773"/>
    <lineage>
        <taxon>Eukaryota</taxon>
        <taxon>Fungi</taxon>
        <taxon>Dikarya</taxon>
        <taxon>Ascomycota</taxon>
        <taxon>Pezizomycotina</taxon>
        <taxon>Sordariomycetes</taxon>
        <taxon>Hypocreomycetidae</taxon>
        <taxon>Glomerellales</taxon>
        <taxon>Plectosphaerellaceae</taxon>
        <taxon>Sodiomyces</taxon>
    </lineage>
</organism>
<evidence type="ECO:0000256" key="2">
    <source>
        <dbReference type="SAM" id="Phobius"/>
    </source>
</evidence>
<protein>
    <submittedName>
        <fullName evidence="3">Uncharacterized protein</fullName>
    </submittedName>
</protein>